<dbReference type="AlphaFoldDB" id="A0A6C0DJP9"/>
<reference evidence="1" key="1">
    <citation type="journal article" date="2020" name="Nature">
        <title>Giant virus diversity and host interactions through global metagenomics.</title>
        <authorList>
            <person name="Schulz F."/>
            <person name="Roux S."/>
            <person name="Paez-Espino D."/>
            <person name="Jungbluth S."/>
            <person name="Walsh D.A."/>
            <person name="Denef V.J."/>
            <person name="McMahon K.D."/>
            <person name="Konstantinidis K.T."/>
            <person name="Eloe-Fadrosh E.A."/>
            <person name="Kyrpides N.C."/>
            <person name="Woyke T."/>
        </authorList>
    </citation>
    <scope>NUCLEOTIDE SEQUENCE</scope>
    <source>
        <strain evidence="1">GVMAG-M-3300023174-189</strain>
    </source>
</reference>
<organism evidence="1">
    <name type="scientific">viral metagenome</name>
    <dbReference type="NCBI Taxonomy" id="1070528"/>
    <lineage>
        <taxon>unclassified sequences</taxon>
        <taxon>metagenomes</taxon>
        <taxon>organismal metagenomes</taxon>
    </lineage>
</organism>
<dbReference type="EMBL" id="MN739626">
    <property type="protein sequence ID" value="QHT16514.1"/>
    <property type="molecule type" value="Genomic_DNA"/>
</dbReference>
<name>A0A6C0DJP9_9ZZZZ</name>
<accession>A0A6C0DJP9</accession>
<protein>
    <submittedName>
        <fullName evidence="1">Uncharacterized protein</fullName>
    </submittedName>
</protein>
<proteinExistence type="predicted"/>
<sequence length="135" mass="16143">MTDNLPEVEFIKKEDSRTFYLDKRSNYDELMETFVSLVYEDCRAITCDGDIIYNVYKKMTIRESIQEYLIRGSIVENCYSAIFVNIFQKNESSTITLYMSGEYPWFVLIRFHPDVRCVTMEYYMSKKFQDAFQPS</sequence>
<evidence type="ECO:0000313" key="1">
    <source>
        <dbReference type="EMBL" id="QHT16514.1"/>
    </source>
</evidence>